<organism evidence="4">
    <name type="scientific">Gongylonema pulchrum</name>
    <dbReference type="NCBI Taxonomy" id="637853"/>
    <lineage>
        <taxon>Eukaryota</taxon>
        <taxon>Metazoa</taxon>
        <taxon>Ecdysozoa</taxon>
        <taxon>Nematoda</taxon>
        <taxon>Chromadorea</taxon>
        <taxon>Rhabditida</taxon>
        <taxon>Spirurina</taxon>
        <taxon>Spiruromorpha</taxon>
        <taxon>Spiruroidea</taxon>
        <taxon>Gongylonematidae</taxon>
        <taxon>Gongylonema</taxon>
    </lineage>
</organism>
<keyword evidence="3" id="KW-1185">Reference proteome</keyword>
<feature type="transmembrane region" description="Helical" evidence="1">
    <location>
        <begin position="54"/>
        <end position="72"/>
    </location>
</feature>
<dbReference type="PANTHER" id="PTHR13906:SF12">
    <property type="entry name" value="PROTEIN-SERINE O-PALMITOLEOYLTRANSFERASE PORCUPINE"/>
    <property type="match status" value="1"/>
</dbReference>
<gene>
    <name evidence="2" type="ORF">GPUH_LOCUS12555</name>
</gene>
<name>A0A183DV14_9BILA</name>
<dbReference type="AlphaFoldDB" id="A0A183DV14"/>
<feature type="transmembrane region" description="Helical" evidence="1">
    <location>
        <begin position="105"/>
        <end position="122"/>
    </location>
</feature>
<dbReference type="PANTHER" id="PTHR13906">
    <property type="entry name" value="PORCUPINE"/>
    <property type="match status" value="1"/>
</dbReference>
<keyword evidence="1" id="KW-0812">Transmembrane</keyword>
<dbReference type="OrthoDB" id="5968863at2759"/>
<protein>
    <submittedName>
        <fullName evidence="4">Phosphatidate cytidylyltransferase</fullName>
    </submittedName>
</protein>
<dbReference type="EMBL" id="UYRT01079408">
    <property type="protein sequence ID" value="VDN20656.1"/>
    <property type="molecule type" value="Genomic_DNA"/>
</dbReference>
<dbReference type="WBParaSite" id="GPUH_0001256901-mRNA-1">
    <property type="protein sequence ID" value="GPUH_0001256901-mRNA-1"/>
    <property type="gene ID" value="GPUH_0001256901"/>
</dbReference>
<evidence type="ECO:0000256" key="1">
    <source>
        <dbReference type="SAM" id="Phobius"/>
    </source>
</evidence>
<evidence type="ECO:0000313" key="3">
    <source>
        <dbReference type="Proteomes" id="UP000271098"/>
    </source>
</evidence>
<dbReference type="InterPro" id="IPR049941">
    <property type="entry name" value="LPLAT_7/PORCN-like"/>
</dbReference>
<dbReference type="GO" id="GO:0017147">
    <property type="term" value="F:Wnt-protein binding"/>
    <property type="evidence" value="ECO:0007669"/>
    <property type="project" value="TreeGrafter"/>
</dbReference>
<dbReference type="GO" id="GO:0005783">
    <property type="term" value="C:endoplasmic reticulum"/>
    <property type="evidence" value="ECO:0007669"/>
    <property type="project" value="TreeGrafter"/>
</dbReference>
<sequence>MYEEENEEGLLGDEEILFEFAQDSGWIARCSLGLVGSLQPVLFTLLLKYLFSGLISELQLHITLIFSGLMVLGTRNDYGSQICTYIALTAAPLCFKILLRKHFGFIMLFYSIGMLLVWQHVFEAEKFMTMRGILMIVVMKITSLSFDLASEKHVNIPLLHLCSYLLDGSTVIFGPWITYKQYKESLILKEYKVEITGVFRALAFVAASLLYLIYSSCIIDSYVDWPYLGSFFVAQSFRFNHYFVSWLSAGTSMLGGVDSGVVADWIRIEWPRSLVDVVVSWNIPMHLFLHHCTLDAIV</sequence>
<dbReference type="GO" id="GO:0030258">
    <property type="term" value="P:lipid modification"/>
    <property type="evidence" value="ECO:0007669"/>
    <property type="project" value="TreeGrafter"/>
</dbReference>
<dbReference type="GO" id="GO:1990698">
    <property type="term" value="F:palmitoleoyltransferase activity"/>
    <property type="evidence" value="ECO:0007669"/>
    <property type="project" value="TreeGrafter"/>
</dbReference>
<reference evidence="2 3" key="2">
    <citation type="submission" date="2018-11" db="EMBL/GenBank/DDBJ databases">
        <authorList>
            <consortium name="Pathogen Informatics"/>
        </authorList>
    </citation>
    <scope>NUCLEOTIDE SEQUENCE [LARGE SCALE GENOMIC DNA]</scope>
</reference>
<evidence type="ECO:0000313" key="2">
    <source>
        <dbReference type="EMBL" id="VDN20656.1"/>
    </source>
</evidence>
<dbReference type="Proteomes" id="UP000271098">
    <property type="component" value="Unassembled WGS sequence"/>
</dbReference>
<keyword evidence="1" id="KW-0472">Membrane</keyword>
<feature type="transmembrane region" description="Helical" evidence="1">
    <location>
        <begin position="128"/>
        <end position="146"/>
    </location>
</feature>
<dbReference type="GO" id="GO:0061355">
    <property type="term" value="P:Wnt protein secretion"/>
    <property type="evidence" value="ECO:0007669"/>
    <property type="project" value="TreeGrafter"/>
</dbReference>
<feature type="transmembrane region" description="Helical" evidence="1">
    <location>
        <begin position="197"/>
        <end position="214"/>
    </location>
</feature>
<evidence type="ECO:0000313" key="4">
    <source>
        <dbReference type="WBParaSite" id="GPUH_0001256901-mRNA-1"/>
    </source>
</evidence>
<keyword evidence="1" id="KW-1133">Transmembrane helix</keyword>
<accession>A0A183DV14</accession>
<reference evidence="4" key="1">
    <citation type="submission" date="2016-06" db="UniProtKB">
        <authorList>
            <consortium name="WormBaseParasite"/>
        </authorList>
    </citation>
    <scope>IDENTIFICATION</scope>
</reference>
<dbReference type="GO" id="GO:0016020">
    <property type="term" value="C:membrane"/>
    <property type="evidence" value="ECO:0007669"/>
    <property type="project" value="TreeGrafter"/>
</dbReference>
<proteinExistence type="predicted"/>
<feature type="transmembrane region" description="Helical" evidence="1">
    <location>
        <begin position="158"/>
        <end position="177"/>
    </location>
</feature>